<dbReference type="OrthoDB" id="9785812at2"/>
<comment type="similarity">
    <text evidence="1">Belongs to the zinc-containing alcohol dehydrogenase family. Quinone oxidoreductase subfamily.</text>
</comment>
<evidence type="ECO:0000313" key="5">
    <source>
        <dbReference type="EMBL" id="ANO50518.1"/>
    </source>
</evidence>
<dbReference type="InterPro" id="IPR036291">
    <property type="entry name" value="NAD(P)-bd_dom_sf"/>
</dbReference>
<dbReference type="SUPFAM" id="SSF50129">
    <property type="entry name" value="GroES-like"/>
    <property type="match status" value="1"/>
</dbReference>
<dbReference type="Pfam" id="PF13602">
    <property type="entry name" value="ADH_zinc_N_2"/>
    <property type="match status" value="1"/>
</dbReference>
<keyword evidence="6" id="KW-1185">Reference proteome</keyword>
<evidence type="ECO:0000256" key="2">
    <source>
        <dbReference type="ARBA" id="ARBA00022946"/>
    </source>
</evidence>
<evidence type="ECO:0000256" key="3">
    <source>
        <dbReference type="ARBA" id="ARBA00023002"/>
    </source>
</evidence>
<dbReference type="SUPFAM" id="SSF51735">
    <property type="entry name" value="NAD(P)-binding Rossmann-fold domains"/>
    <property type="match status" value="1"/>
</dbReference>
<name>A0A193LDG2_9GAMM</name>
<dbReference type="Gene3D" id="3.40.50.720">
    <property type="entry name" value="NAD(P)-binding Rossmann-like Domain"/>
    <property type="match status" value="1"/>
</dbReference>
<dbReference type="Pfam" id="PF08240">
    <property type="entry name" value="ADH_N"/>
    <property type="match status" value="1"/>
</dbReference>
<dbReference type="FunFam" id="3.40.50.720:FF:000147">
    <property type="entry name" value="Reticulon-4-interacting protein 1 homolog, mitochondrial"/>
    <property type="match status" value="1"/>
</dbReference>
<evidence type="ECO:0000259" key="4">
    <source>
        <dbReference type="SMART" id="SM00829"/>
    </source>
</evidence>
<dbReference type="Gene3D" id="3.90.180.10">
    <property type="entry name" value="Medium-chain alcohol dehydrogenases, catalytic domain"/>
    <property type="match status" value="1"/>
</dbReference>
<dbReference type="PANTHER" id="PTHR11695:SF294">
    <property type="entry name" value="RETICULON-4-INTERACTING PROTEIN 1, MITOCHONDRIAL"/>
    <property type="match status" value="1"/>
</dbReference>
<dbReference type="GO" id="GO:0016491">
    <property type="term" value="F:oxidoreductase activity"/>
    <property type="evidence" value="ECO:0007669"/>
    <property type="project" value="UniProtKB-KW"/>
</dbReference>
<dbReference type="InterPro" id="IPR013154">
    <property type="entry name" value="ADH-like_N"/>
</dbReference>
<organism evidence="5 6">
    <name type="scientific">Woeseia oceani</name>
    <dbReference type="NCBI Taxonomy" id="1548547"/>
    <lineage>
        <taxon>Bacteria</taxon>
        <taxon>Pseudomonadati</taxon>
        <taxon>Pseudomonadota</taxon>
        <taxon>Gammaproteobacteria</taxon>
        <taxon>Woeseiales</taxon>
        <taxon>Woeseiaceae</taxon>
        <taxon>Woeseia</taxon>
    </lineage>
</organism>
<evidence type="ECO:0000313" key="6">
    <source>
        <dbReference type="Proteomes" id="UP000092695"/>
    </source>
</evidence>
<sequence>MRAIVIEKYGAAADVLLYKTDIPTPTIADNEVLIEVHASALNPVDCAARAGYGQNIFKTMWGELPLVLGRDAAGVIVQVGKNVAGFKCGDEVYAAPHIGCHAEYVAVDASYIAKKPRNLSYLEAASLPFVALTAWTALVDNAGFSAENAAGKKVVIPRAAGGVGSFAVQLMKAWGAYVVGLCSERNFDFVRALGADEVIDYTKADFSAQLTAFDCAFDTVGRSSDFESADLRGATDPAGEHFDEKLMSMLKRDSGAAYVTVCSPKMALTDRHGLDEGIERARVIFEERSAAQEKLGRRYYWSFCNPSGAALTEISQLLEQGKILPLIDKVYRLEHMVAAHEYCESKQAQGKIAIDIREDGKP</sequence>
<dbReference type="InterPro" id="IPR050700">
    <property type="entry name" value="YIM1/Zinc_Alcohol_DH_Fams"/>
</dbReference>
<dbReference type="EMBL" id="CP016268">
    <property type="protein sequence ID" value="ANO50518.1"/>
    <property type="molecule type" value="Genomic_DNA"/>
</dbReference>
<dbReference type="InterPro" id="IPR011032">
    <property type="entry name" value="GroES-like_sf"/>
</dbReference>
<dbReference type="InterPro" id="IPR020843">
    <property type="entry name" value="ER"/>
</dbReference>
<dbReference type="RefSeq" id="WP_068613282.1">
    <property type="nucleotide sequence ID" value="NZ_CP016268.1"/>
</dbReference>
<dbReference type="STRING" id="1548547.BA177_04195"/>
<dbReference type="SMART" id="SM00829">
    <property type="entry name" value="PKS_ER"/>
    <property type="match status" value="1"/>
</dbReference>
<dbReference type="KEGG" id="woc:BA177_04195"/>
<gene>
    <name evidence="5" type="ORF">BA177_04195</name>
</gene>
<keyword evidence="3" id="KW-0560">Oxidoreductase</keyword>
<keyword evidence="2" id="KW-0809">Transit peptide</keyword>
<accession>A0A193LDG2</accession>
<proteinExistence type="inferred from homology"/>
<feature type="domain" description="Enoyl reductase (ER)" evidence="4">
    <location>
        <begin position="10"/>
        <end position="354"/>
    </location>
</feature>
<dbReference type="AlphaFoldDB" id="A0A193LDG2"/>
<evidence type="ECO:0000256" key="1">
    <source>
        <dbReference type="ARBA" id="ARBA00010371"/>
    </source>
</evidence>
<reference evidence="5 6" key="1">
    <citation type="submission" date="2016-06" db="EMBL/GenBank/DDBJ databases">
        <title>Complete genome sequence of a deep-branching marine Gamma Proteobacterium Woeseia oceani type strain XK5.</title>
        <authorList>
            <person name="Mu D."/>
            <person name="Du Z."/>
        </authorList>
    </citation>
    <scope>NUCLEOTIDE SEQUENCE [LARGE SCALE GENOMIC DNA]</scope>
    <source>
        <strain evidence="5 6">XK5</strain>
    </source>
</reference>
<dbReference type="PANTHER" id="PTHR11695">
    <property type="entry name" value="ALCOHOL DEHYDROGENASE RELATED"/>
    <property type="match status" value="1"/>
</dbReference>
<protein>
    <recommendedName>
        <fullName evidence="4">Enoyl reductase (ER) domain-containing protein</fullName>
    </recommendedName>
</protein>
<dbReference type="Proteomes" id="UP000092695">
    <property type="component" value="Chromosome"/>
</dbReference>